<dbReference type="AlphaFoldDB" id="A0A024HHG9"/>
<keyword evidence="7" id="KW-1185">Reference proteome</keyword>
<evidence type="ECO:0000259" key="5">
    <source>
        <dbReference type="Pfam" id="PF10135"/>
    </source>
</evidence>
<dbReference type="InterPro" id="IPR023346">
    <property type="entry name" value="Lysozyme-like_dom_sf"/>
</dbReference>
<evidence type="ECO:0008006" key="8">
    <source>
        <dbReference type="Google" id="ProtNLM"/>
    </source>
</evidence>
<feature type="region of interest" description="Disordered" evidence="3">
    <location>
        <begin position="277"/>
        <end position="314"/>
    </location>
</feature>
<name>A0A024HHG9_PSEKB</name>
<dbReference type="InterPro" id="IPR019301">
    <property type="entry name" value="Flagellar_prot_FlgJ_N"/>
</dbReference>
<evidence type="ECO:0000256" key="2">
    <source>
        <dbReference type="ARBA" id="ARBA00022795"/>
    </source>
</evidence>
<dbReference type="Proteomes" id="UP000025241">
    <property type="component" value="Chromosome I"/>
</dbReference>
<dbReference type="EMBL" id="HG322950">
    <property type="protein sequence ID" value="CDF83903.1"/>
    <property type="molecule type" value="Genomic_DNA"/>
</dbReference>
<evidence type="ECO:0000259" key="4">
    <source>
        <dbReference type="Pfam" id="PF01464"/>
    </source>
</evidence>
<dbReference type="OrthoDB" id="9815002at2"/>
<dbReference type="SUPFAM" id="SSF53955">
    <property type="entry name" value="Lysozyme-like"/>
    <property type="match status" value="1"/>
</dbReference>
<proteinExistence type="inferred from homology"/>
<dbReference type="Pfam" id="PF01464">
    <property type="entry name" value="SLT"/>
    <property type="match status" value="1"/>
</dbReference>
<dbReference type="Pfam" id="PF10135">
    <property type="entry name" value="Rod-binding"/>
    <property type="match status" value="1"/>
</dbReference>
<dbReference type="HOGENOM" id="CLU_852232_0_0_6"/>
<evidence type="ECO:0000313" key="7">
    <source>
        <dbReference type="Proteomes" id="UP000025241"/>
    </source>
</evidence>
<dbReference type="PANTHER" id="PTHR37423:SF2">
    <property type="entry name" value="MEMBRANE-BOUND LYTIC MUREIN TRANSGLYCOSYLASE C"/>
    <property type="match status" value="1"/>
</dbReference>
<gene>
    <name evidence="6" type="ORF">PKB_2556</name>
</gene>
<dbReference type="InterPro" id="IPR008258">
    <property type="entry name" value="Transglycosylase_SLT_dom_1"/>
</dbReference>
<organism evidence="6 7">
    <name type="scientific">Pseudomonas knackmussii (strain DSM 6978 / CCUG 54928 / LMG 23759 / B13)</name>
    <dbReference type="NCBI Taxonomy" id="1301098"/>
    <lineage>
        <taxon>Bacteria</taxon>
        <taxon>Pseudomonadati</taxon>
        <taxon>Pseudomonadota</taxon>
        <taxon>Gammaproteobacteria</taxon>
        <taxon>Pseudomonadales</taxon>
        <taxon>Pseudomonadaceae</taxon>
        <taxon>Pseudomonas</taxon>
    </lineage>
</organism>
<feature type="compositionally biased region" description="Polar residues" evidence="3">
    <location>
        <begin position="304"/>
        <end position="313"/>
    </location>
</feature>
<reference evidence="6 7" key="2">
    <citation type="submission" date="2014-05" db="EMBL/GenBank/DDBJ databases">
        <title>Genome sequence of the 3-chlorobenzoate degrading bacterium Pseudomonas knackmussii B13 shows multiple evidence for horizontal gene transfer.</title>
        <authorList>
            <person name="Miyazaki R."/>
            <person name="Bertelli C."/>
            <person name="Falquet L."/>
            <person name="Robinson-Rechavi M."/>
            <person name="Gharib W."/>
            <person name="Roy S."/>
            <person name="Van der Meer J.R."/>
        </authorList>
    </citation>
    <scope>NUCLEOTIDE SEQUENCE [LARGE SCALE GENOMIC DNA]</scope>
    <source>
        <strain evidence="6 7">B13</strain>
    </source>
</reference>
<evidence type="ECO:0000256" key="3">
    <source>
        <dbReference type="SAM" id="MobiDB-lite"/>
    </source>
</evidence>
<dbReference type="PANTHER" id="PTHR37423">
    <property type="entry name" value="SOLUBLE LYTIC MUREIN TRANSGLYCOSYLASE-RELATED"/>
    <property type="match status" value="1"/>
</dbReference>
<sequence length="331" mass="36032">MSIVSLPTALNVARGQQANPQARLQAAAEQFEALFLQQILKQMRKASDVLSAGSMLRSRDLDTMRDFYDGVMADDLAQKKQTGIADMLVRQLSGHDAQGQGEALAGGDRLGLPRSLQQAVAADWQRSVQSVGRLWQRGSAAFSDLVESLISHESSGDVAAVSSRGARGLMQLMPDTAKDMAAKLGMDFDEQRLTQDGAYNRQLGSAYLDEMLRRYDGQRALALAAYNAGPARVDEWLKTNGDPRNGEVDIDTWVQRIPFDETRNYTRGILDDLARRGHASTAPARSNESAPAAPLKPQADPVAYQQQGAQHQALSAAFAQPIRLQPKGKQS</sequence>
<dbReference type="STRING" id="1301098.PKB_2556"/>
<dbReference type="eggNOG" id="COG0741">
    <property type="taxonomic scope" value="Bacteria"/>
</dbReference>
<comment type="similarity">
    <text evidence="1">Belongs to the transglycosylase Slt family.</text>
</comment>
<dbReference type="PATRIC" id="fig|1301098.3.peg.2563"/>
<evidence type="ECO:0000256" key="1">
    <source>
        <dbReference type="ARBA" id="ARBA00007734"/>
    </source>
</evidence>
<feature type="domain" description="Flagellar protein FlgJ N-terminal" evidence="5">
    <location>
        <begin position="41"/>
        <end position="91"/>
    </location>
</feature>
<protein>
    <recommendedName>
        <fullName evidence="8">Lytic transglycosylase</fullName>
    </recommendedName>
</protein>
<dbReference type="KEGG" id="pkc:PKB_2556"/>
<reference evidence="6 7" key="1">
    <citation type="submission" date="2013-03" db="EMBL/GenBank/DDBJ databases">
        <authorList>
            <person name="Linke B."/>
        </authorList>
    </citation>
    <scope>NUCLEOTIDE SEQUENCE [LARGE SCALE GENOMIC DNA]</scope>
    <source>
        <strain evidence="6 7">B13</strain>
    </source>
</reference>
<dbReference type="Gene3D" id="1.10.530.10">
    <property type="match status" value="1"/>
</dbReference>
<dbReference type="CDD" id="cd13401">
    <property type="entry name" value="Slt70-like"/>
    <property type="match status" value="1"/>
</dbReference>
<dbReference type="GO" id="GO:0044781">
    <property type="term" value="P:bacterial-type flagellum organization"/>
    <property type="evidence" value="ECO:0007669"/>
    <property type="project" value="UniProtKB-KW"/>
</dbReference>
<evidence type="ECO:0000313" key="6">
    <source>
        <dbReference type="EMBL" id="CDF83903.1"/>
    </source>
</evidence>
<feature type="domain" description="Transglycosylase SLT" evidence="4">
    <location>
        <begin position="144"/>
        <end position="243"/>
    </location>
</feature>
<accession>A0A024HHG9</accession>
<dbReference type="RefSeq" id="WP_043252182.1">
    <property type="nucleotide sequence ID" value="NZ_HG322950.1"/>
</dbReference>
<keyword evidence="2" id="KW-1005">Bacterial flagellum biogenesis</keyword>
<dbReference type="eggNOG" id="COG3951">
    <property type="taxonomic scope" value="Bacteria"/>
</dbReference>